<keyword evidence="2" id="KW-0489">Methyltransferase</keyword>
<evidence type="ECO:0000313" key="6">
    <source>
        <dbReference type="Proteomes" id="UP000770717"/>
    </source>
</evidence>
<proteinExistence type="inferred from homology"/>
<dbReference type="GO" id="GO:0032259">
    <property type="term" value="P:methylation"/>
    <property type="evidence" value="ECO:0007669"/>
    <property type="project" value="UniProtKB-KW"/>
</dbReference>
<comment type="similarity">
    <text evidence="1">Belongs to the class I-like SAM-binding methyltransferase superfamily. NNMT/PNMT/TEMT family.</text>
</comment>
<dbReference type="OrthoDB" id="10050085at2759"/>
<gene>
    <name evidence="5" type="ORF">GDO78_022442</name>
</gene>
<reference evidence="5" key="1">
    <citation type="thesis" date="2020" institute="ProQuest LLC" country="789 East Eisenhower Parkway, Ann Arbor, MI, USA">
        <title>Comparative Genomics and Chromosome Evolution.</title>
        <authorList>
            <person name="Mudd A.B."/>
        </authorList>
    </citation>
    <scope>NUCLEOTIDE SEQUENCE</scope>
    <source>
        <strain evidence="5">HN-11 Male</strain>
        <tissue evidence="5">Kidney and liver</tissue>
    </source>
</reference>
<keyword evidence="3" id="KW-0808">Transferase</keyword>
<dbReference type="PANTHER" id="PTHR10867">
    <property type="entry name" value="NNMT/PNMT/TEMT FAMILY MEMBER"/>
    <property type="match status" value="1"/>
</dbReference>
<dbReference type="AlphaFoldDB" id="A0A8J6BI66"/>
<dbReference type="PROSITE" id="PS51681">
    <property type="entry name" value="SAM_MT_NNMT_PNMT_TEMT"/>
    <property type="match status" value="1"/>
</dbReference>
<keyword evidence="4" id="KW-0949">S-adenosyl-L-methionine</keyword>
<dbReference type="EMBL" id="WNTK01008106">
    <property type="protein sequence ID" value="KAG9463098.1"/>
    <property type="molecule type" value="Genomic_DNA"/>
</dbReference>
<dbReference type="Gene3D" id="3.40.50.150">
    <property type="entry name" value="Vaccinia Virus protein VP39"/>
    <property type="match status" value="1"/>
</dbReference>
<sequence>MSYTSYKDYHAAELNFKELVESHFSHGDVSIIEESMCEPMKQLHDVFSSGLVKGNSMLALNIGGIIYPLFAAKCFKEIHVVELTDASVKHFNQWLNNGDEATDWSFAAKFHSKLEGNEYVSSFI</sequence>
<dbReference type="InterPro" id="IPR000940">
    <property type="entry name" value="NNMT_TEMT_trans"/>
</dbReference>
<organism evidence="5 6">
    <name type="scientific">Eleutherodactylus coqui</name>
    <name type="common">Puerto Rican coqui</name>
    <dbReference type="NCBI Taxonomy" id="57060"/>
    <lineage>
        <taxon>Eukaryota</taxon>
        <taxon>Metazoa</taxon>
        <taxon>Chordata</taxon>
        <taxon>Craniata</taxon>
        <taxon>Vertebrata</taxon>
        <taxon>Euteleostomi</taxon>
        <taxon>Amphibia</taxon>
        <taxon>Batrachia</taxon>
        <taxon>Anura</taxon>
        <taxon>Neobatrachia</taxon>
        <taxon>Hyloidea</taxon>
        <taxon>Eleutherodactylidae</taxon>
        <taxon>Eleutherodactylinae</taxon>
        <taxon>Eleutherodactylus</taxon>
        <taxon>Eleutherodactylus</taxon>
    </lineage>
</organism>
<evidence type="ECO:0000256" key="2">
    <source>
        <dbReference type="ARBA" id="ARBA00022603"/>
    </source>
</evidence>
<evidence type="ECO:0000256" key="4">
    <source>
        <dbReference type="ARBA" id="ARBA00022691"/>
    </source>
</evidence>
<dbReference type="GO" id="GO:0005829">
    <property type="term" value="C:cytosol"/>
    <property type="evidence" value="ECO:0007669"/>
    <property type="project" value="TreeGrafter"/>
</dbReference>
<evidence type="ECO:0000256" key="1">
    <source>
        <dbReference type="ARBA" id="ARBA00007996"/>
    </source>
</evidence>
<comment type="caution">
    <text evidence="5">The sequence shown here is derived from an EMBL/GenBank/DDBJ whole genome shotgun (WGS) entry which is preliminary data.</text>
</comment>
<name>A0A8J6BI66_ELECQ</name>
<keyword evidence="6" id="KW-1185">Reference proteome</keyword>
<dbReference type="PANTHER" id="PTHR10867:SF32">
    <property type="entry name" value="NICOTINAMIDE N-METHYLTRANSFERASE"/>
    <property type="match status" value="1"/>
</dbReference>
<dbReference type="Pfam" id="PF01234">
    <property type="entry name" value="NNMT_PNMT_TEMT"/>
    <property type="match status" value="1"/>
</dbReference>
<dbReference type="InterPro" id="IPR029063">
    <property type="entry name" value="SAM-dependent_MTases_sf"/>
</dbReference>
<accession>A0A8J6BI66</accession>
<protein>
    <submittedName>
        <fullName evidence="5">Uncharacterized protein</fullName>
    </submittedName>
</protein>
<dbReference type="Proteomes" id="UP000770717">
    <property type="component" value="Unassembled WGS sequence"/>
</dbReference>
<dbReference type="GO" id="GO:0008170">
    <property type="term" value="F:N-methyltransferase activity"/>
    <property type="evidence" value="ECO:0007669"/>
    <property type="project" value="TreeGrafter"/>
</dbReference>
<evidence type="ECO:0000256" key="3">
    <source>
        <dbReference type="ARBA" id="ARBA00022679"/>
    </source>
</evidence>
<evidence type="ECO:0000313" key="5">
    <source>
        <dbReference type="EMBL" id="KAG9463098.1"/>
    </source>
</evidence>